<dbReference type="InterPro" id="IPR027417">
    <property type="entry name" value="P-loop_NTPase"/>
</dbReference>
<evidence type="ECO:0000256" key="3">
    <source>
        <dbReference type="ARBA" id="ARBA00005043"/>
    </source>
</evidence>
<feature type="region of interest" description="Disordered" evidence="9">
    <location>
        <begin position="108"/>
        <end position="137"/>
    </location>
</feature>
<comment type="caution">
    <text evidence="10">The sequence shown here is derived from an EMBL/GenBank/DDBJ whole genome shotgun (WGS) entry which is preliminary data.</text>
</comment>
<evidence type="ECO:0000256" key="5">
    <source>
        <dbReference type="ARBA" id="ARBA00020265"/>
    </source>
</evidence>
<keyword evidence="6" id="KW-0963">Cytoplasm</keyword>
<dbReference type="CDD" id="cd19494">
    <property type="entry name" value="Elp4"/>
    <property type="match status" value="1"/>
</dbReference>
<feature type="compositionally biased region" description="Basic and acidic residues" evidence="9">
    <location>
        <begin position="83"/>
        <end position="92"/>
    </location>
</feature>
<evidence type="ECO:0000313" key="10">
    <source>
        <dbReference type="EMBL" id="CAK7274077.1"/>
    </source>
</evidence>
<dbReference type="Proteomes" id="UP001642502">
    <property type="component" value="Unassembled WGS sequence"/>
</dbReference>
<dbReference type="InterPro" id="IPR008728">
    <property type="entry name" value="Elongator_complex_protein_4"/>
</dbReference>
<name>A0ABP0E3P4_9PEZI</name>
<keyword evidence="7" id="KW-0819">tRNA processing</keyword>
<organism evidence="10 11">
    <name type="scientific">Sporothrix epigloea</name>
    <dbReference type="NCBI Taxonomy" id="1892477"/>
    <lineage>
        <taxon>Eukaryota</taxon>
        <taxon>Fungi</taxon>
        <taxon>Dikarya</taxon>
        <taxon>Ascomycota</taxon>
        <taxon>Pezizomycotina</taxon>
        <taxon>Sordariomycetes</taxon>
        <taxon>Sordariomycetidae</taxon>
        <taxon>Ophiostomatales</taxon>
        <taxon>Ophiostomataceae</taxon>
        <taxon>Sporothrix</taxon>
    </lineage>
</organism>
<evidence type="ECO:0000256" key="9">
    <source>
        <dbReference type="SAM" id="MobiDB-lite"/>
    </source>
</evidence>
<reference evidence="10 11" key="1">
    <citation type="submission" date="2024-01" db="EMBL/GenBank/DDBJ databases">
        <authorList>
            <person name="Allen C."/>
            <person name="Tagirdzhanova G."/>
        </authorList>
    </citation>
    <scope>NUCLEOTIDE SEQUENCE [LARGE SCALE GENOMIC DNA]</scope>
    <source>
        <strain evidence="10 11">CBS 119000</strain>
    </source>
</reference>
<feature type="compositionally biased region" description="Low complexity" evidence="9">
    <location>
        <begin position="40"/>
        <end position="49"/>
    </location>
</feature>
<feature type="compositionally biased region" description="Polar residues" evidence="9">
    <location>
        <begin position="108"/>
        <end position="124"/>
    </location>
</feature>
<feature type="compositionally biased region" description="Polar residues" evidence="9">
    <location>
        <begin position="10"/>
        <end position="22"/>
    </location>
</feature>
<dbReference type="Pfam" id="PF05625">
    <property type="entry name" value="PAXNEB"/>
    <property type="match status" value="1"/>
</dbReference>
<comment type="pathway">
    <text evidence="3">tRNA modification; 5-methoxycarbonylmethyl-2-thiouridine-tRNA biosynthesis.</text>
</comment>
<keyword evidence="11" id="KW-1185">Reference proteome</keyword>
<feature type="compositionally biased region" description="Low complexity" evidence="9">
    <location>
        <begin position="401"/>
        <end position="419"/>
    </location>
</feature>
<comment type="similarity">
    <text evidence="4">Belongs to the ELP4 family.</text>
</comment>
<dbReference type="PANTHER" id="PTHR12896">
    <property type="entry name" value="PAX6 NEIGHBOR PROTEIN PAXNEB"/>
    <property type="match status" value="1"/>
</dbReference>
<evidence type="ECO:0000256" key="6">
    <source>
        <dbReference type="ARBA" id="ARBA00022490"/>
    </source>
</evidence>
<feature type="region of interest" description="Disordered" evidence="9">
    <location>
        <begin position="397"/>
        <end position="428"/>
    </location>
</feature>
<feature type="region of interest" description="Disordered" evidence="9">
    <location>
        <begin position="478"/>
        <end position="500"/>
    </location>
</feature>
<dbReference type="Gene3D" id="3.40.50.300">
    <property type="entry name" value="P-loop containing nucleotide triphosphate hydrolases"/>
    <property type="match status" value="1"/>
</dbReference>
<evidence type="ECO:0000256" key="8">
    <source>
        <dbReference type="ARBA" id="ARBA00023242"/>
    </source>
</evidence>
<protein>
    <recommendedName>
        <fullName evidence="5">Elongator complex protein 4</fullName>
    </recommendedName>
</protein>
<dbReference type="EMBL" id="CAWUON010000130">
    <property type="protein sequence ID" value="CAK7274077.1"/>
    <property type="molecule type" value="Genomic_DNA"/>
</dbReference>
<accession>A0ABP0E3P4</accession>
<keyword evidence="8" id="KW-0539">Nucleus</keyword>
<feature type="compositionally biased region" description="Polar residues" evidence="9">
    <location>
        <begin position="54"/>
        <end position="66"/>
    </location>
</feature>
<evidence type="ECO:0000313" key="11">
    <source>
        <dbReference type="Proteomes" id="UP001642502"/>
    </source>
</evidence>
<feature type="compositionally biased region" description="Basic and acidic residues" evidence="9">
    <location>
        <begin position="491"/>
        <end position="500"/>
    </location>
</feature>
<comment type="subcellular location">
    <subcellularLocation>
        <location evidence="2">Cytoplasm</location>
    </subcellularLocation>
    <subcellularLocation>
        <location evidence="1">Nucleus</location>
    </subcellularLocation>
</comment>
<evidence type="ECO:0000256" key="4">
    <source>
        <dbReference type="ARBA" id="ARBA00007573"/>
    </source>
</evidence>
<gene>
    <name evidence="10" type="primary">ELP4</name>
    <name evidence="10" type="ORF">SEPCBS119000_005985</name>
</gene>
<sequence>MSFRKRNVVLSGTGSAPGESSPSRPPSLLAFNPPGPRPGAVPGRAALPLRLPGGTTSPGPANSTAGPQRKPLQKPARLPLAERPVRTAEEDARLAPELKRLRVAMKMESQNVRKSQTAARTQTLGPGARPSALDGRPITSTGTASVDQLLAGYGGLVLGHSLLLEEQGTTDFSSVMARAYAAEGLVQGHHVHVLGVGPGWRTELPGLASTTSSSKSRKAEEAADKMKIAWRYEALAPRAAANAQKSPNQGAPGLPVATFCHNFDLTKRLAPTDIKGALHAFPLPNPLLPSPQPESRHSPLGKFLASVSRSLQSTPASTLHRVILPSFLSPMLYAMDGWTFPFVIALLTGLRSLLREHSRRLTLVILLSTTLYERHNEYVRQLEGLCDNVVELVPLPPGPPSAAAKNGGAPGSSSSSSSSSREKTPADKMQGWCKVHKLQLYSEFGGAGGITQGASLRENLCFSVSSSKGLVIEPYSLPPIETETGQGEKAPASKKDGLEF</sequence>
<proteinExistence type="inferred from homology"/>
<evidence type="ECO:0000256" key="2">
    <source>
        <dbReference type="ARBA" id="ARBA00004496"/>
    </source>
</evidence>
<evidence type="ECO:0000256" key="7">
    <source>
        <dbReference type="ARBA" id="ARBA00022694"/>
    </source>
</evidence>
<evidence type="ECO:0000256" key="1">
    <source>
        <dbReference type="ARBA" id="ARBA00004123"/>
    </source>
</evidence>
<feature type="region of interest" description="Disordered" evidence="9">
    <location>
        <begin position="1"/>
        <end position="92"/>
    </location>
</feature>
<dbReference type="PANTHER" id="PTHR12896:SF1">
    <property type="entry name" value="ELONGATOR COMPLEX PROTEIN 4"/>
    <property type="match status" value="1"/>
</dbReference>